<dbReference type="AlphaFoldDB" id="A0AAN5PFR5"/>
<comment type="caution">
    <text evidence="3">The sequence shown here is derived from an EMBL/GenBank/DDBJ whole genome shotgun (WGS) entry which is preliminary data.</text>
</comment>
<proteinExistence type="predicted"/>
<feature type="domain" description="Glycine zipper" evidence="2">
    <location>
        <begin position="37"/>
        <end position="82"/>
    </location>
</feature>
<feature type="transmembrane region" description="Helical" evidence="1">
    <location>
        <begin position="56"/>
        <end position="76"/>
    </location>
</feature>
<dbReference type="Proteomes" id="UP000866496">
    <property type="component" value="Unassembled WGS sequence"/>
</dbReference>
<dbReference type="InterPro" id="IPR039567">
    <property type="entry name" value="Gly-zipper"/>
</dbReference>
<evidence type="ECO:0000313" key="3">
    <source>
        <dbReference type="EMBL" id="HAU1879724.1"/>
    </source>
</evidence>
<evidence type="ECO:0000256" key="1">
    <source>
        <dbReference type="SAM" id="Phobius"/>
    </source>
</evidence>
<keyword evidence="1" id="KW-0812">Transmembrane</keyword>
<organism evidence="3 4">
    <name type="scientific">Legionella pneumophila</name>
    <dbReference type="NCBI Taxonomy" id="446"/>
    <lineage>
        <taxon>Bacteria</taxon>
        <taxon>Pseudomonadati</taxon>
        <taxon>Pseudomonadota</taxon>
        <taxon>Gammaproteobacteria</taxon>
        <taxon>Legionellales</taxon>
        <taxon>Legionellaceae</taxon>
        <taxon>Legionella</taxon>
    </lineage>
</organism>
<dbReference type="EMBL" id="DACWHX010000006">
    <property type="protein sequence ID" value="HAU1879724.1"/>
    <property type="molecule type" value="Genomic_DNA"/>
</dbReference>
<dbReference type="Pfam" id="PF13488">
    <property type="entry name" value="Gly-zipper_Omp"/>
    <property type="match status" value="1"/>
</dbReference>
<evidence type="ECO:0000313" key="4">
    <source>
        <dbReference type="Proteomes" id="UP000866496"/>
    </source>
</evidence>
<protein>
    <recommendedName>
        <fullName evidence="2">Glycine zipper domain-containing protein</fullName>
    </recommendedName>
</protein>
<sequence length="94" mass="9761">MKTTTYKRKFTMKKIIPTLFFIGISTTTMVGCTNTQVGTAVGAAAGAGIGYGVSGGSALGTAIGAGAGALVGGAIGQEQDRREYYYYSGYPYYY</sequence>
<accession>A0AAN5PFR5</accession>
<reference evidence="3" key="2">
    <citation type="submission" date="2019-10" db="EMBL/GenBank/DDBJ databases">
        <authorList>
            <consortium name="NCBI Pathogen Detection Project"/>
        </authorList>
    </citation>
    <scope>NUCLEOTIDE SEQUENCE</scope>
    <source>
        <strain evidence="3">AZ00058701</strain>
    </source>
</reference>
<reference evidence="3" key="1">
    <citation type="journal article" date="2018" name="Genome Biol.">
        <title>SKESA: strategic k-mer extension for scrupulous assemblies.</title>
        <authorList>
            <person name="Souvorov A."/>
            <person name="Agarwala R."/>
            <person name="Lipman D.J."/>
        </authorList>
    </citation>
    <scope>NUCLEOTIDE SEQUENCE</scope>
    <source>
        <strain evidence="3">AZ00058701</strain>
    </source>
</reference>
<keyword evidence="1" id="KW-0472">Membrane</keyword>
<name>A0AAN5PFR5_LEGPN</name>
<keyword evidence="1" id="KW-1133">Transmembrane helix</keyword>
<dbReference type="PROSITE" id="PS51257">
    <property type="entry name" value="PROKAR_LIPOPROTEIN"/>
    <property type="match status" value="1"/>
</dbReference>
<gene>
    <name evidence="3" type="ORF">JBJ86_05570</name>
</gene>
<evidence type="ECO:0000259" key="2">
    <source>
        <dbReference type="Pfam" id="PF13488"/>
    </source>
</evidence>